<dbReference type="AlphaFoldDB" id="A0AB34G6K5"/>
<dbReference type="InterPro" id="IPR011333">
    <property type="entry name" value="SKP1/BTB/POZ_sf"/>
</dbReference>
<evidence type="ECO:0000259" key="2">
    <source>
        <dbReference type="PROSITE" id="PS50097"/>
    </source>
</evidence>
<dbReference type="Gene3D" id="3.30.710.10">
    <property type="entry name" value="Potassium Channel Kv1.1, Chain A"/>
    <property type="match status" value="1"/>
</dbReference>
<dbReference type="SUPFAM" id="SSF54695">
    <property type="entry name" value="POZ domain"/>
    <property type="match status" value="1"/>
</dbReference>
<dbReference type="EMBL" id="JAQHRD010000001">
    <property type="protein sequence ID" value="KAJ6445830.1"/>
    <property type="molecule type" value="Genomic_DNA"/>
</dbReference>
<evidence type="ECO:0000313" key="3">
    <source>
        <dbReference type="EMBL" id="KAJ6445830.1"/>
    </source>
</evidence>
<keyword evidence="4" id="KW-1185">Reference proteome</keyword>
<dbReference type="PROSITE" id="PS50097">
    <property type="entry name" value="BTB"/>
    <property type="match status" value="1"/>
</dbReference>
<feature type="region of interest" description="Disordered" evidence="1">
    <location>
        <begin position="11"/>
        <end position="211"/>
    </location>
</feature>
<protein>
    <submittedName>
        <fullName evidence="3">ATP synthase alpha chain</fullName>
    </submittedName>
</protein>
<feature type="compositionally biased region" description="Polar residues" evidence="1">
    <location>
        <begin position="111"/>
        <end position="123"/>
    </location>
</feature>
<comment type="caution">
    <text evidence="3">The sequence shown here is derived from an EMBL/GenBank/DDBJ whole genome shotgun (WGS) entry which is preliminary data.</text>
</comment>
<proteinExistence type="predicted"/>
<dbReference type="InterPro" id="IPR000210">
    <property type="entry name" value="BTB/POZ_dom"/>
</dbReference>
<organism evidence="3 4">
    <name type="scientific">Purpureocillium lavendulum</name>
    <dbReference type="NCBI Taxonomy" id="1247861"/>
    <lineage>
        <taxon>Eukaryota</taxon>
        <taxon>Fungi</taxon>
        <taxon>Dikarya</taxon>
        <taxon>Ascomycota</taxon>
        <taxon>Pezizomycotina</taxon>
        <taxon>Sordariomycetes</taxon>
        <taxon>Hypocreomycetidae</taxon>
        <taxon>Hypocreales</taxon>
        <taxon>Ophiocordycipitaceae</taxon>
        <taxon>Purpureocillium</taxon>
    </lineage>
</organism>
<evidence type="ECO:0000256" key="1">
    <source>
        <dbReference type="SAM" id="MobiDB-lite"/>
    </source>
</evidence>
<sequence>MPAVSYVHALAAGGPFPPGSKLASCTPPLRLASAPSHNDDDNDDHRHHDDMTGGRNAMARASLDGRSRKATLTNMVGKDDWPKLQLLQSTQPTNLREASPPKTNPWRRTNKPVSPVSNDTTVGTPDLASWPTPDHSRDFHPGKSQPPTPDSEVAEHYPQGSPATTTSGSKDKAPPSIPRDLKESTAPLNGHSTHDGQAEDDNGPVRDGYPGISPMALERSWKSWLWRTGAGADVVLHLDDKTYYCHREILTAGSGYFRDSLPEPTSVLRWKSPWWIMEDSTLTASNFSILAVELEVAQFKYDKAHDIAHVPMCVLLYLQAMGLRSPSMASHIIRLLEETAKQWGDIFESRLEYCLMTDNQANTFGTHLVNALDTTYSLADSAALMPLRLAMAGFLDAVFPVVARQHQEVGLFSAREWQLHAARITTDMYRSRQQRLSSDHMYNNQESMTALWEQCGQQGGLQNFLPLRMIRLPPLEDII</sequence>
<reference evidence="3" key="1">
    <citation type="submission" date="2023-01" db="EMBL/GenBank/DDBJ databases">
        <title>The growth and conidiation of Purpureocillium lavendulum are regulated by nitrogen source and histone H3K14 acetylation.</title>
        <authorList>
            <person name="Tang P."/>
            <person name="Han J."/>
            <person name="Zhang C."/>
            <person name="Tang P."/>
            <person name="Qi F."/>
            <person name="Zhang K."/>
            <person name="Liang L."/>
        </authorList>
    </citation>
    <scope>NUCLEOTIDE SEQUENCE</scope>
    <source>
        <strain evidence="3">YMF1.00683</strain>
    </source>
</reference>
<feature type="compositionally biased region" description="Polar residues" evidence="1">
    <location>
        <begin position="86"/>
        <end position="96"/>
    </location>
</feature>
<dbReference type="CDD" id="cd18186">
    <property type="entry name" value="BTB_POZ_ZBTB_KLHL-like"/>
    <property type="match status" value="1"/>
</dbReference>
<accession>A0AB34G6K5</accession>
<feature type="compositionally biased region" description="Basic and acidic residues" evidence="1">
    <location>
        <begin position="169"/>
        <end position="183"/>
    </location>
</feature>
<evidence type="ECO:0000313" key="4">
    <source>
        <dbReference type="Proteomes" id="UP001163105"/>
    </source>
</evidence>
<feature type="compositionally biased region" description="Basic and acidic residues" evidence="1">
    <location>
        <begin position="37"/>
        <end position="52"/>
    </location>
</feature>
<feature type="domain" description="BTB" evidence="2">
    <location>
        <begin position="232"/>
        <end position="258"/>
    </location>
</feature>
<dbReference type="Proteomes" id="UP001163105">
    <property type="component" value="Unassembled WGS sequence"/>
</dbReference>
<name>A0AB34G6K5_9HYPO</name>
<gene>
    <name evidence="3" type="ORF">O9K51_00593</name>
</gene>